<accession>A0A6P2GI26</accession>
<dbReference type="SUPFAM" id="SSF56672">
    <property type="entry name" value="DNA/RNA polymerases"/>
    <property type="match status" value="1"/>
</dbReference>
<dbReference type="Pfam" id="PF00078">
    <property type="entry name" value="RVT_1"/>
    <property type="match status" value="1"/>
</dbReference>
<name>A0A6P2GI26_9BURK</name>
<evidence type="ECO:0000256" key="1">
    <source>
        <dbReference type="ARBA" id="ARBA00012493"/>
    </source>
</evidence>
<gene>
    <name evidence="11" type="ORF">BAN20980_06190</name>
</gene>
<dbReference type="GO" id="GO:0051607">
    <property type="term" value="P:defense response to virus"/>
    <property type="evidence" value="ECO:0007669"/>
    <property type="project" value="UniProtKB-KW"/>
</dbReference>
<dbReference type="InterPro" id="IPR051083">
    <property type="entry name" value="GrpII_Intron_Splice-Mob/Def"/>
</dbReference>
<evidence type="ECO:0000256" key="9">
    <source>
        <dbReference type="ARBA" id="ARBA00048173"/>
    </source>
</evidence>
<evidence type="ECO:0000256" key="8">
    <source>
        <dbReference type="ARBA" id="ARBA00034120"/>
    </source>
</evidence>
<feature type="domain" description="Reverse transcriptase" evidence="10">
    <location>
        <begin position="138"/>
        <end position="284"/>
    </location>
</feature>
<evidence type="ECO:0000313" key="12">
    <source>
        <dbReference type="Proteomes" id="UP000494201"/>
    </source>
</evidence>
<evidence type="ECO:0000256" key="4">
    <source>
        <dbReference type="ARBA" id="ARBA00022723"/>
    </source>
</evidence>
<dbReference type="InterPro" id="IPR000123">
    <property type="entry name" value="Reverse_transcriptase_msDNA"/>
</dbReference>
<evidence type="ECO:0000256" key="5">
    <source>
        <dbReference type="ARBA" id="ARBA00022842"/>
    </source>
</evidence>
<dbReference type="AlphaFoldDB" id="A0A6P2GI26"/>
<proteinExistence type="inferred from homology"/>
<protein>
    <recommendedName>
        <fullName evidence="1">RNA-directed DNA polymerase</fullName>
        <ecNumber evidence="1">2.7.7.49</ecNumber>
    </recommendedName>
</protein>
<keyword evidence="5" id="KW-0460">Magnesium</keyword>
<keyword evidence="7" id="KW-0051">Antiviral defense</keyword>
<dbReference type="PANTHER" id="PTHR34047:SF7">
    <property type="entry name" value="RNA-DIRECTED DNA POLYMERASE"/>
    <property type="match status" value="1"/>
</dbReference>
<dbReference type="GO" id="GO:0046872">
    <property type="term" value="F:metal ion binding"/>
    <property type="evidence" value="ECO:0007669"/>
    <property type="project" value="UniProtKB-KW"/>
</dbReference>
<evidence type="ECO:0000256" key="3">
    <source>
        <dbReference type="ARBA" id="ARBA00022695"/>
    </source>
</evidence>
<dbReference type="InterPro" id="IPR000477">
    <property type="entry name" value="RT_dom"/>
</dbReference>
<keyword evidence="3" id="KW-0548">Nucleotidyltransferase</keyword>
<reference evidence="11 12" key="1">
    <citation type="submission" date="2019-09" db="EMBL/GenBank/DDBJ databases">
        <authorList>
            <person name="Depoorter E."/>
        </authorList>
    </citation>
    <scope>NUCLEOTIDE SEQUENCE [LARGE SCALE GENOMIC DNA]</scope>
    <source>
        <strain evidence="11">LMG 20980</strain>
    </source>
</reference>
<dbReference type="InterPro" id="IPR043502">
    <property type="entry name" value="DNA/RNA_pol_sf"/>
</dbReference>
<dbReference type="PANTHER" id="PTHR34047">
    <property type="entry name" value="NUCLEAR INTRON MATURASE 1, MITOCHONDRIAL-RELATED"/>
    <property type="match status" value="1"/>
</dbReference>
<evidence type="ECO:0000256" key="6">
    <source>
        <dbReference type="ARBA" id="ARBA00022918"/>
    </source>
</evidence>
<keyword evidence="6 11" id="KW-0695">RNA-directed DNA polymerase</keyword>
<keyword evidence="4" id="KW-0479">Metal-binding</keyword>
<evidence type="ECO:0000313" key="11">
    <source>
        <dbReference type="EMBL" id="VVU53509.1"/>
    </source>
</evidence>
<dbReference type="EC" id="2.7.7.49" evidence="1"/>
<comment type="similarity">
    <text evidence="8">Belongs to the bacterial reverse transcriptase family.</text>
</comment>
<dbReference type="GO" id="GO:0003723">
    <property type="term" value="F:RNA binding"/>
    <property type="evidence" value="ECO:0007669"/>
    <property type="project" value="InterPro"/>
</dbReference>
<dbReference type="CDD" id="cd03487">
    <property type="entry name" value="RT_Bac_retron_II"/>
    <property type="match status" value="1"/>
</dbReference>
<sequence length="377" mass="41938">MRGGNGDRLRTAVCCARVCITLTCEDPSTEGRLPNGGRSFESPAVRQAASTKATSFALPVNTPPPLLYFGSVDELIAALSPVTRERYEYQIRTICDLNLPPAVSIHVIATLFGYSPSFVVALLKRPERYYRIFTIRSGKKRREIVAPKVSVKIIQRWIGGNIERHIEWLPCVFGFVSGRSSIDAASIHCGADWVYSIDLRDFFPSTTRATVQAALTDIGYEPHCAELIARLSCYGGRLAQGAPSSPVLSNLAFMRFDQRLMELSNAFDVKYTRYADDMVFSGNGTFPAALKGEIEAVFRDSDWKFAGDKEYFAEKPSRLKVHGLLVDGGVPRLTRGYRNKIRAFRHLMSTGRVREKDVSKISGHIAYANLVLRKAGR</sequence>
<dbReference type="PRINTS" id="PR00866">
    <property type="entry name" value="RNADNAPOLMS"/>
</dbReference>
<comment type="catalytic activity">
    <reaction evidence="9">
        <text>DNA(n) + a 2'-deoxyribonucleoside 5'-triphosphate = DNA(n+1) + diphosphate</text>
        <dbReference type="Rhea" id="RHEA:22508"/>
        <dbReference type="Rhea" id="RHEA-COMP:17339"/>
        <dbReference type="Rhea" id="RHEA-COMP:17340"/>
        <dbReference type="ChEBI" id="CHEBI:33019"/>
        <dbReference type="ChEBI" id="CHEBI:61560"/>
        <dbReference type="ChEBI" id="CHEBI:173112"/>
        <dbReference type="EC" id="2.7.7.49"/>
    </reaction>
</comment>
<keyword evidence="2" id="KW-0808">Transferase</keyword>
<dbReference type="Proteomes" id="UP000494201">
    <property type="component" value="Unassembled WGS sequence"/>
</dbReference>
<dbReference type="EMBL" id="CABVLY010000035">
    <property type="protein sequence ID" value="VVU53509.1"/>
    <property type="molecule type" value="Genomic_DNA"/>
</dbReference>
<evidence type="ECO:0000259" key="10">
    <source>
        <dbReference type="Pfam" id="PF00078"/>
    </source>
</evidence>
<organism evidence="11 12">
    <name type="scientific">Burkholderia anthina</name>
    <dbReference type="NCBI Taxonomy" id="179879"/>
    <lineage>
        <taxon>Bacteria</taxon>
        <taxon>Pseudomonadati</taxon>
        <taxon>Pseudomonadota</taxon>
        <taxon>Betaproteobacteria</taxon>
        <taxon>Burkholderiales</taxon>
        <taxon>Burkholderiaceae</taxon>
        <taxon>Burkholderia</taxon>
        <taxon>Burkholderia cepacia complex</taxon>
    </lineage>
</organism>
<evidence type="ECO:0000256" key="7">
    <source>
        <dbReference type="ARBA" id="ARBA00023118"/>
    </source>
</evidence>
<evidence type="ECO:0000256" key="2">
    <source>
        <dbReference type="ARBA" id="ARBA00022679"/>
    </source>
</evidence>
<dbReference type="GO" id="GO:0003964">
    <property type="term" value="F:RNA-directed DNA polymerase activity"/>
    <property type="evidence" value="ECO:0007669"/>
    <property type="project" value="UniProtKB-KW"/>
</dbReference>